<proteinExistence type="inferred from homology"/>
<comment type="subcellular location">
    <subcellularLocation>
        <location evidence="1">Cell membrane</location>
        <topology evidence="1">Multi-pass membrane protein</topology>
    </subcellularLocation>
</comment>
<feature type="modified residue" description="3-oxoalanine (Ser)" evidence="11">
    <location>
        <position position="68"/>
    </location>
</feature>
<organism evidence="14 15">
    <name type="scientific">Alkalibacterium olivapovliticus</name>
    <dbReference type="NCBI Taxonomy" id="99907"/>
    <lineage>
        <taxon>Bacteria</taxon>
        <taxon>Bacillati</taxon>
        <taxon>Bacillota</taxon>
        <taxon>Bacilli</taxon>
        <taxon>Lactobacillales</taxon>
        <taxon>Carnobacteriaceae</taxon>
        <taxon>Alkalibacterium</taxon>
    </lineage>
</organism>
<evidence type="ECO:0000256" key="1">
    <source>
        <dbReference type="ARBA" id="ARBA00004651"/>
    </source>
</evidence>
<dbReference type="PANTHER" id="PTHR47371:SF3">
    <property type="entry name" value="PHOSPHOGLYCEROL TRANSFERASE I"/>
    <property type="match status" value="1"/>
</dbReference>
<dbReference type="Gene3D" id="3.40.720.10">
    <property type="entry name" value="Alkaline Phosphatase, subunit A"/>
    <property type="match status" value="1"/>
</dbReference>
<evidence type="ECO:0000256" key="9">
    <source>
        <dbReference type="PIRSR" id="PIRSR005091-2"/>
    </source>
</evidence>
<dbReference type="PANTHER" id="PTHR47371">
    <property type="entry name" value="LIPOTEICHOIC ACID SYNTHASE"/>
    <property type="match status" value="1"/>
</dbReference>
<dbReference type="InterPro" id="IPR000917">
    <property type="entry name" value="Sulfatase_N"/>
</dbReference>
<keyword evidence="4" id="KW-1003">Cell membrane</keyword>
<dbReference type="InterPro" id="IPR017850">
    <property type="entry name" value="Alkaline_phosphatase_core_sf"/>
</dbReference>
<feature type="transmembrane region" description="Helical" evidence="12">
    <location>
        <begin position="12"/>
        <end position="30"/>
    </location>
</feature>
<evidence type="ECO:0000256" key="2">
    <source>
        <dbReference type="ARBA" id="ARBA00004936"/>
    </source>
</evidence>
<feature type="binding site" evidence="9">
    <location>
        <position position="426"/>
    </location>
    <ligand>
        <name>substrate</name>
    </ligand>
</feature>
<evidence type="ECO:0000256" key="5">
    <source>
        <dbReference type="ARBA" id="ARBA00022692"/>
    </source>
</evidence>
<dbReference type="RefSeq" id="WP_106194097.1">
    <property type="nucleotide sequence ID" value="NZ_PVTO01000016.1"/>
</dbReference>
<evidence type="ECO:0000313" key="14">
    <source>
        <dbReference type="EMBL" id="PRY82095.1"/>
    </source>
</evidence>
<evidence type="ECO:0000256" key="12">
    <source>
        <dbReference type="SAM" id="Phobius"/>
    </source>
</evidence>
<dbReference type="Proteomes" id="UP000238205">
    <property type="component" value="Unassembled WGS sequence"/>
</dbReference>
<dbReference type="GO" id="GO:0005886">
    <property type="term" value="C:plasma membrane"/>
    <property type="evidence" value="ECO:0007669"/>
    <property type="project" value="UniProtKB-SubCell"/>
</dbReference>
<comment type="similarity">
    <text evidence="3">Belongs to the LTA synthase family.</text>
</comment>
<dbReference type="AlphaFoldDB" id="A0A2T0W5W3"/>
<keyword evidence="5 12" id="KW-0812">Transmembrane</keyword>
<keyword evidence="9" id="KW-0479">Metal-binding</keyword>
<gene>
    <name evidence="14" type="ORF">CLV38_1161</name>
</gene>
<accession>A0A2T0W5W3</accession>
<reference evidence="14 15" key="1">
    <citation type="submission" date="2018-03" db="EMBL/GenBank/DDBJ databases">
        <title>Genomic Encyclopedia of Archaeal and Bacterial Type Strains, Phase II (KMG-II): from individual species to whole genera.</title>
        <authorList>
            <person name="Goeker M."/>
        </authorList>
    </citation>
    <scope>NUCLEOTIDE SEQUENCE [LARGE SCALE GENOMIC DNA]</scope>
    <source>
        <strain evidence="14 15">DSM 13175</strain>
    </source>
</reference>
<dbReference type="InterPro" id="IPR050448">
    <property type="entry name" value="OpgB/LTA_synthase_biosynth"/>
</dbReference>
<feature type="binding site" evidence="10">
    <location>
        <position position="486"/>
    </location>
    <ligand>
        <name>Mn(2+)</name>
        <dbReference type="ChEBI" id="CHEBI:29035"/>
    </ligand>
</feature>
<dbReference type="CDD" id="cd16015">
    <property type="entry name" value="LTA_synthase"/>
    <property type="match status" value="1"/>
</dbReference>
<evidence type="ECO:0000256" key="11">
    <source>
        <dbReference type="PIRSR" id="PIRSR600917-52"/>
    </source>
</evidence>
<feature type="domain" description="Sulfatase N-terminal" evidence="13">
    <location>
        <begin position="252"/>
        <end position="552"/>
    </location>
</feature>
<evidence type="ECO:0000256" key="7">
    <source>
        <dbReference type="ARBA" id="ARBA00023136"/>
    </source>
</evidence>
<feature type="binding site" evidence="10">
    <location>
        <position position="485"/>
    </location>
    <ligand>
        <name>Mn(2+)</name>
        <dbReference type="ChEBI" id="CHEBI:29035"/>
    </ligand>
</feature>
<evidence type="ECO:0000256" key="3">
    <source>
        <dbReference type="ARBA" id="ARBA00009983"/>
    </source>
</evidence>
<feature type="transmembrane region" description="Helical" evidence="12">
    <location>
        <begin position="163"/>
        <end position="180"/>
    </location>
</feature>
<evidence type="ECO:0000256" key="10">
    <source>
        <dbReference type="PIRSR" id="PIRSR005091-3"/>
    </source>
</evidence>
<evidence type="ECO:0000256" key="8">
    <source>
        <dbReference type="PIRSR" id="PIRSR005091-1"/>
    </source>
</evidence>
<keyword evidence="9" id="KW-0464">Manganese</keyword>
<comment type="PTM">
    <text evidence="11">The conversion to 3-oxoalanine (also known as C-formylglycine, FGly), of a serine or cysteine residue in prokaryotes and of a cysteine residue in eukaryotes, is critical for catalytic activity.</text>
</comment>
<feature type="binding site" evidence="10">
    <location>
        <position position="260"/>
    </location>
    <ligand>
        <name>Mn(2+)</name>
        <dbReference type="ChEBI" id="CHEBI:29035"/>
    </ligand>
</feature>
<sequence>MLKIKELIKRQSDYFTVFVLLFWLKTYISYQVEFNLGVTGALQQFILLINPIGLTVLLFSLSLFSKNSKRSQKILFGLSLTATFLLYSNILYYREFSDFLTTTILVGSNNLSGGLIASTIAMMRPWDVIYWLDVGVLAYLLFKSSESHALDKRSTSIRSVKPVLIVGGAFLLGNLFLAEISRPQLLTRTFDRNYIVKYLGINFFTGYDVVQTLKNTQIRALADESDINEVIRFTRENHAEPNPNYFGVAEDRNVIVISLESVQQFLIDFELEDENGEMHEVMPFVNSLFNNESSYSFENFFHQTSQGKSSDAEVLGETSLYGLPQGSAFQSLGSTNTFHAAPNILKETAGYTTAAFHGNVGSFWNRTDTYNAFGYDYFFDSEFYDLSEDRALEYGLKDKLFFHDSVEYLEQLPQPFYTKFVTVTHHFPFPLDEQNSGFPLAQTDDNTVNNFFATANYADQAIEEFFNYLKDSGLYDNSIIMLYGDHYGVSNMRNPHLAPLVGEDAEEWGEFQNAQIQRVPLIMHVPGVDNGQVFDTYSGQVDILPSLMHLLGLETDDYLFMGQDVLSNEHNNEVPLRNGRVITPDYTFISDSIYDTDTGELISETMSEEESSKLYEIRNRAREELTHSDNLLSMDLLRFYTPEPFRNIQKNDYLYTNQLDVLENSPSKDSSLLQKNDGVSTLYLYETDAPELKGAPNALYNSTSQPTQLSD</sequence>
<keyword evidence="6 12" id="KW-1133">Transmembrane helix</keyword>
<name>A0A2T0W5W3_9LACT</name>
<dbReference type="GO" id="GO:0046872">
    <property type="term" value="F:metal ion binding"/>
    <property type="evidence" value="ECO:0007669"/>
    <property type="project" value="UniProtKB-KW"/>
</dbReference>
<keyword evidence="15" id="KW-1185">Reference proteome</keyword>
<dbReference type="SUPFAM" id="SSF53649">
    <property type="entry name" value="Alkaline phosphatase-like"/>
    <property type="match status" value="1"/>
</dbReference>
<dbReference type="Gene3D" id="3.30.1120.170">
    <property type="match status" value="1"/>
</dbReference>
<comment type="caution">
    <text evidence="14">The sequence shown here is derived from an EMBL/GenBank/DDBJ whole genome shotgun (WGS) entry which is preliminary data.</text>
</comment>
<evidence type="ECO:0000256" key="4">
    <source>
        <dbReference type="ARBA" id="ARBA00022475"/>
    </source>
</evidence>
<evidence type="ECO:0000256" key="6">
    <source>
        <dbReference type="ARBA" id="ARBA00022989"/>
    </source>
</evidence>
<dbReference type="PIRSF" id="PIRSF005091">
    <property type="entry name" value="Mmb_sulf_HI1246"/>
    <property type="match status" value="1"/>
</dbReference>
<feature type="transmembrane region" description="Helical" evidence="12">
    <location>
        <begin position="42"/>
        <end position="62"/>
    </location>
</feature>
<dbReference type="EMBL" id="PVTO01000016">
    <property type="protein sequence ID" value="PRY82095.1"/>
    <property type="molecule type" value="Genomic_DNA"/>
</dbReference>
<dbReference type="InterPro" id="IPR012160">
    <property type="entry name" value="LtaS-like"/>
</dbReference>
<comment type="pathway">
    <text evidence="2">Cell wall biogenesis; lipoteichoic acid biosynthesis.</text>
</comment>
<keyword evidence="7 12" id="KW-0472">Membrane</keyword>
<evidence type="ECO:0000313" key="15">
    <source>
        <dbReference type="Proteomes" id="UP000238205"/>
    </source>
</evidence>
<feature type="active site" evidence="8">
    <location>
        <position position="309"/>
    </location>
</feature>
<feature type="transmembrane region" description="Helical" evidence="12">
    <location>
        <begin position="113"/>
        <end position="142"/>
    </location>
</feature>
<evidence type="ECO:0000259" key="13">
    <source>
        <dbReference type="Pfam" id="PF00884"/>
    </source>
</evidence>
<protein>
    <submittedName>
        <fullName evidence="14">Lipoteichoic acid synthase</fullName>
    </submittedName>
</protein>
<dbReference type="Pfam" id="PF00884">
    <property type="entry name" value="Sulfatase"/>
    <property type="match status" value="1"/>
</dbReference>
<dbReference type="OrthoDB" id="5901192at2"/>
<feature type="transmembrane region" description="Helical" evidence="12">
    <location>
        <begin position="74"/>
        <end position="93"/>
    </location>
</feature>